<dbReference type="EnsemblBacteria" id="CAI49528">
    <property type="protein sequence ID" value="CAI49528"/>
    <property type="gene ID" value="NP_2874A"/>
</dbReference>
<dbReference type="Proteomes" id="UP000002698">
    <property type="component" value="Chromosome"/>
</dbReference>
<reference evidence="3 4" key="1">
    <citation type="journal article" date="2005" name="Genome Res.">
        <title>Living with two extremes: conclusions from the genome sequence of Natronomonas pharaonis.</title>
        <authorList>
            <person name="Falb M."/>
            <person name="Pfeiffer F."/>
            <person name="Palm P."/>
            <person name="Rodewald K."/>
            <person name="Hickmann V."/>
            <person name="Tittor J."/>
            <person name="Oesterhelt D."/>
        </authorList>
    </citation>
    <scope>NUCLEOTIDE SEQUENCE [LARGE SCALE GENOMIC DNA]</scope>
    <source>
        <strain evidence="4">ATCC 35678 / DSM 2160 / CIP 103997 / JCM 8858 / NBRC 14720 / NCIMB 2260 / Gabara</strain>
    </source>
</reference>
<dbReference type="STRING" id="348780.NP_2874A"/>
<evidence type="ECO:0000256" key="1">
    <source>
        <dbReference type="SAM" id="MobiDB-lite"/>
    </source>
</evidence>
<dbReference type="InterPro" id="IPR003029">
    <property type="entry name" value="S1_domain"/>
</dbReference>
<dbReference type="KEGG" id="nph:NP_2874A"/>
<dbReference type="Pfam" id="PF00575">
    <property type="entry name" value="S1"/>
    <property type="match status" value="1"/>
</dbReference>
<dbReference type="Gene3D" id="2.40.50.1010">
    <property type="match status" value="1"/>
</dbReference>
<dbReference type="InterPro" id="IPR004365">
    <property type="entry name" value="NA-bd_OB_tRNA"/>
</dbReference>
<dbReference type="InterPro" id="IPR012340">
    <property type="entry name" value="NA-bd_OB-fold"/>
</dbReference>
<dbReference type="EMBL" id="CR936257">
    <property type="protein sequence ID" value="CAI49528.1"/>
    <property type="molecule type" value="Genomic_DNA"/>
</dbReference>
<dbReference type="AlphaFoldDB" id="A0A1U7EWP1"/>
<proteinExistence type="predicted"/>
<name>A0A1U7EWP1_NATPD</name>
<dbReference type="OrthoDB" id="60224at2157"/>
<dbReference type="CDD" id="cd04487">
    <property type="entry name" value="RecJ_OBF2_like"/>
    <property type="match status" value="1"/>
</dbReference>
<dbReference type="HOGENOM" id="CLU_018957_1_0_2"/>
<evidence type="ECO:0000259" key="2">
    <source>
        <dbReference type="PROSITE" id="PS50126"/>
    </source>
</evidence>
<feature type="region of interest" description="Disordered" evidence="1">
    <location>
        <begin position="116"/>
        <end position="198"/>
    </location>
</feature>
<evidence type="ECO:0000313" key="4">
    <source>
        <dbReference type="Proteomes" id="UP000002698"/>
    </source>
</evidence>
<organism evidence="3 4">
    <name type="scientific">Natronomonas pharaonis (strain ATCC 35678 / DSM 2160 / CIP 103997 / JCM 8858 / NBRC 14720 / NCIMB 2260 / Gabara)</name>
    <name type="common">Halobacterium pharaonis</name>
    <dbReference type="NCBI Taxonomy" id="348780"/>
    <lineage>
        <taxon>Archaea</taxon>
        <taxon>Methanobacteriati</taxon>
        <taxon>Methanobacteriota</taxon>
        <taxon>Stenosarchaea group</taxon>
        <taxon>Halobacteria</taxon>
        <taxon>Halobacteriales</taxon>
        <taxon>Natronomonadaceae</taxon>
        <taxon>Natronomonas</taxon>
    </lineage>
</organism>
<evidence type="ECO:0000313" key="3">
    <source>
        <dbReference type="EMBL" id="CAI49528.1"/>
    </source>
</evidence>
<dbReference type="SMART" id="SM00316">
    <property type="entry name" value="S1"/>
    <property type="match status" value="1"/>
</dbReference>
<dbReference type="SUPFAM" id="SSF50249">
    <property type="entry name" value="Nucleic acid-binding proteins"/>
    <property type="match status" value="2"/>
</dbReference>
<dbReference type="GO" id="GO:0003676">
    <property type="term" value="F:nucleic acid binding"/>
    <property type="evidence" value="ECO:0007669"/>
    <property type="project" value="InterPro"/>
</dbReference>
<protein>
    <submittedName>
        <fullName evidence="3">DHH/RecJ family phosphoesterase</fullName>
    </submittedName>
</protein>
<feature type="compositionally biased region" description="Acidic residues" evidence="1">
    <location>
        <begin position="174"/>
        <end position="198"/>
    </location>
</feature>
<feature type="domain" description="S1 motif" evidence="2">
    <location>
        <begin position="38"/>
        <end position="102"/>
    </location>
</feature>
<feature type="compositionally biased region" description="Acidic residues" evidence="1">
    <location>
        <begin position="126"/>
        <end position="136"/>
    </location>
</feature>
<dbReference type="Gene3D" id="2.40.50.140">
    <property type="entry name" value="Nucleic acid-binding proteins"/>
    <property type="match status" value="1"/>
</dbReference>
<gene>
    <name evidence="3" type="ordered locus">NP_2874A</name>
</gene>
<feature type="compositionally biased region" description="Polar residues" evidence="1">
    <location>
        <begin position="138"/>
        <end position="163"/>
    </location>
</feature>
<dbReference type="Pfam" id="PF01336">
    <property type="entry name" value="tRNA_anti-codon"/>
    <property type="match status" value="1"/>
</dbReference>
<accession>A0A1U7EWP1</accession>
<dbReference type="eggNOG" id="arCOG00429">
    <property type="taxonomic scope" value="Archaea"/>
</dbReference>
<keyword evidence="4" id="KW-1185">Reference proteome</keyword>
<dbReference type="PROSITE" id="PS50126">
    <property type="entry name" value="S1"/>
    <property type="match status" value="1"/>
</dbReference>
<dbReference type="RefSeq" id="WP_011323153.1">
    <property type="nucleotide sequence ID" value="NC_007426.1"/>
</dbReference>
<dbReference type="GeneID" id="3701579"/>
<sequence>MGNCIICGTSTDGLVCDVHQEDVLFEFTGNEPSQLTPGRFYKGTVDGYAEFGVFINIGNVTGLLHRSKLDQRIESLDWDEGDEVSVQVNNVRDNGDIDLDSSIRQTADEFRGMLVQTPDGEHLPDAADDDEADADEQTGGSPESSDDGPTTQEPSVDEQTGGNPSDPELAEMATESDEDDEAAAEAEEAEAGDVDAESDIDRVAVETLRDRVGDVVRLEGVVASVRQTSGPTVFELRDETGIVDCAAFVEAGVRAYPEIETDDVVRLDGEVRLRRDEIQVETDSLVALEDDAREDVESRMDAAIENRARPESVEPLADDDAVSAITDDIADAATEIRRAVLESRPVVVRHDATTDGYVAGAAIERAVLPLIRDEYESADAVYHYFDRRPLEDGVYDMDDATKDVTRMLDDRERHDEKLPLFVFAAAGSTAASTDGLELLDVYDAPRVVLDGRPVDDAVDDEIDAPVTADGRTSATVAAAVAAAVNGDVRADLEHLPAVSYWDETPTVYTDLATGAGFDEETVEQLREAIALEAFYQSYEDKRQLIIDLLFGEQTGLAAQVSEQFDTKLEAELETATTNLDERTVDGYDVTVLDTDAYTHTYDFPPTRLLLDELSRRLDADAVVGVATDELHLRAADDIDISAVADTVAEAVPNAGVSDPGAREPKLEFLAGKRDAVIDAVVDAVAEQVTAPSA</sequence>